<dbReference type="Pfam" id="PF05201">
    <property type="entry name" value="GlutR_N"/>
    <property type="match status" value="1"/>
</dbReference>
<comment type="similarity">
    <text evidence="2 9 14">Belongs to the glutamyl-tRNA reductase family.</text>
</comment>
<name>A0A0K6HQE3_9BURK</name>
<dbReference type="UniPathway" id="UPA00251">
    <property type="reaction ID" value="UER00316"/>
</dbReference>
<evidence type="ECO:0000256" key="2">
    <source>
        <dbReference type="ARBA" id="ARBA00005916"/>
    </source>
</evidence>
<dbReference type="InterPro" id="IPR015896">
    <property type="entry name" value="4pyrrol_synth_GluRdtase_dimer"/>
</dbReference>
<evidence type="ECO:0000256" key="7">
    <source>
        <dbReference type="ARBA" id="ARBA00047464"/>
    </source>
</evidence>
<dbReference type="GO" id="GO:0008883">
    <property type="term" value="F:glutamyl-tRNA reductase activity"/>
    <property type="evidence" value="ECO:0007669"/>
    <property type="project" value="UniProtKB-UniRule"/>
</dbReference>
<dbReference type="STRING" id="339866.GCA_001418255_00163"/>
<feature type="domain" description="Quinate/shikimate 5-dehydrogenase/glutamyl-tRNA reductase" evidence="16">
    <location>
        <begin position="176"/>
        <end position="308"/>
    </location>
</feature>
<evidence type="ECO:0000256" key="10">
    <source>
        <dbReference type="PIRSR" id="PIRSR000445-1"/>
    </source>
</evidence>
<evidence type="ECO:0000256" key="8">
    <source>
        <dbReference type="ARBA" id="ARBA00068659"/>
    </source>
</evidence>
<sequence>MLLAAIGLNHQTAPVGVRERLAFSADTLVDALQRLRVNMLGGRRTGPIEAAILSTCNRTEIYCAAESDPRDALLHWLSTERQVQLDDLAGHSYRLVQDGAVRHAFRVASGLDSMVLGEPQILGQMKEAVRVASDSGALGSTLNQMFQRTFSVAKEVRTHTEIGAHSVSMAAASVHLAQTVFESLHDCRVLFIGAGDMIELVATHFAAQQPKSMVIANRTVERGVRLAQRFGAEAIRLSDVPQRLAEFDVVVTSTASTLPIIGLGAAERSIKQRRHKPMVMVDLAVPRDIEPEVAQLRDVYLYSVDDLSALVRSNTEKRQAAVEQAEAIIENRVHGFLEWLDQRSQVPLIQRLQTQSEQWQMHEVERARRLLARGEPPEAVLDALARGLSHKFLHGAFTALHHGDPSHREMVAQAVERVFLCPHRGISDSSSDTQS</sequence>
<dbReference type="InterPro" id="IPR036291">
    <property type="entry name" value="NAD(P)-bd_dom_sf"/>
</dbReference>
<evidence type="ECO:0000256" key="13">
    <source>
        <dbReference type="PIRSR" id="PIRSR000445-4"/>
    </source>
</evidence>
<dbReference type="EC" id="1.2.1.70" evidence="3 9"/>
<feature type="active site" description="Nucleophile" evidence="9 10">
    <location>
        <position position="56"/>
    </location>
</feature>
<organism evidence="18 19">
    <name type="scientific">Thiomonas bhubaneswarensis</name>
    <dbReference type="NCBI Taxonomy" id="339866"/>
    <lineage>
        <taxon>Bacteria</taxon>
        <taxon>Pseudomonadati</taxon>
        <taxon>Pseudomonadota</taxon>
        <taxon>Betaproteobacteria</taxon>
        <taxon>Burkholderiales</taxon>
        <taxon>Thiomonas</taxon>
    </lineage>
</organism>
<dbReference type="Pfam" id="PF00745">
    <property type="entry name" value="GlutR_dimer"/>
    <property type="match status" value="1"/>
</dbReference>
<evidence type="ECO:0000256" key="9">
    <source>
        <dbReference type="HAMAP-Rule" id="MF_00087"/>
    </source>
</evidence>
<dbReference type="FunFam" id="3.30.460.30:FF:000001">
    <property type="entry name" value="Glutamyl-tRNA reductase"/>
    <property type="match status" value="1"/>
</dbReference>
<feature type="binding site" evidence="9 11">
    <location>
        <begin position="55"/>
        <end position="58"/>
    </location>
    <ligand>
        <name>substrate</name>
    </ligand>
</feature>
<feature type="domain" description="Tetrapyrrole biosynthesis glutamyl-tRNA reductase dimerisation" evidence="15">
    <location>
        <begin position="324"/>
        <end position="419"/>
    </location>
</feature>
<protein>
    <recommendedName>
        <fullName evidence="8 9">Glutamyl-tRNA reductase</fullName>
        <shortName evidence="9">GluTR</shortName>
        <ecNumber evidence="3 9">1.2.1.70</ecNumber>
    </recommendedName>
</protein>
<dbReference type="GO" id="GO:0019353">
    <property type="term" value="P:protoporphyrinogen IX biosynthetic process from glutamate"/>
    <property type="evidence" value="ECO:0007669"/>
    <property type="project" value="TreeGrafter"/>
</dbReference>
<gene>
    <name evidence="9" type="primary">hemA</name>
    <name evidence="18" type="ORF">Ga0061069_101165</name>
</gene>
<keyword evidence="19" id="KW-1185">Reference proteome</keyword>
<comment type="miscellaneous">
    <text evidence="9">During catalysis, the active site Cys acts as a nucleophile attacking the alpha-carbonyl group of tRNA-bound glutamate with the formation of a thioester intermediate between enzyme and glutamate, and the concomitant release of tRNA(Glu). The thioester intermediate is finally reduced by direct hydride transfer from NADPH, to form the product GSA.</text>
</comment>
<dbReference type="SUPFAM" id="SSF69075">
    <property type="entry name" value="Glutamyl tRNA-reductase dimerization domain"/>
    <property type="match status" value="1"/>
</dbReference>
<comment type="catalytic activity">
    <reaction evidence="7 9 14">
        <text>(S)-4-amino-5-oxopentanoate + tRNA(Glu) + NADP(+) = L-glutamyl-tRNA(Glu) + NADPH + H(+)</text>
        <dbReference type="Rhea" id="RHEA:12344"/>
        <dbReference type="Rhea" id="RHEA-COMP:9663"/>
        <dbReference type="Rhea" id="RHEA-COMP:9680"/>
        <dbReference type="ChEBI" id="CHEBI:15378"/>
        <dbReference type="ChEBI" id="CHEBI:57501"/>
        <dbReference type="ChEBI" id="CHEBI:57783"/>
        <dbReference type="ChEBI" id="CHEBI:58349"/>
        <dbReference type="ChEBI" id="CHEBI:78442"/>
        <dbReference type="ChEBI" id="CHEBI:78520"/>
        <dbReference type="EC" id="1.2.1.70"/>
    </reaction>
</comment>
<dbReference type="InterPro" id="IPR036343">
    <property type="entry name" value="GluRdtase_N_sf"/>
</dbReference>
<evidence type="ECO:0000313" key="19">
    <source>
        <dbReference type="Proteomes" id="UP000183649"/>
    </source>
</evidence>
<keyword evidence="4 9" id="KW-0521">NADP</keyword>
<evidence type="ECO:0000256" key="12">
    <source>
        <dbReference type="PIRSR" id="PIRSR000445-3"/>
    </source>
</evidence>
<dbReference type="PROSITE" id="PS00747">
    <property type="entry name" value="GLUTR"/>
    <property type="match status" value="1"/>
</dbReference>
<feature type="binding site" evidence="9 11">
    <location>
        <begin position="118"/>
        <end position="120"/>
    </location>
    <ligand>
        <name>substrate</name>
    </ligand>
</feature>
<dbReference type="SUPFAM" id="SSF51735">
    <property type="entry name" value="NAD(P)-binding Rossmann-fold domains"/>
    <property type="match status" value="1"/>
</dbReference>
<evidence type="ECO:0000259" key="17">
    <source>
        <dbReference type="Pfam" id="PF05201"/>
    </source>
</evidence>
<dbReference type="PIRSF" id="PIRSF000445">
    <property type="entry name" value="4pyrrol_synth_GluRdtase"/>
    <property type="match status" value="1"/>
</dbReference>
<dbReference type="OrthoDB" id="110209at2"/>
<evidence type="ECO:0000256" key="6">
    <source>
        <dbReference type="ARBA" id="ARBA00023244"/>
    </source>
</evidence>
<dbReference type="Gene3D" id="3.40.50.720">
    <property type="entry name" value="NAD(P)-binding Rossmann-like Domain"/>
    <property type="match status" value="1"/>
</dbReference>
<evidence type="ECO:0000256" key="1">
    <source>
        <dbReference type="ARBA" id="ARBA00005059"/>
    </source>
</evidence>
<dbReference type="NCBIfam" id="TIGR01035">
    <property type="entry name" value="hemA"/>
    <property type="match status" value="1"/>
</dbReference>
<proteinExistence type="inferred from homology"/>
<dbReference type="EMBL" id="CYHF01000001">
    <property type="protein sequence ID" value="CUA93262.1"/>
    <property type="molecule type" value="Genomic_DNA"/>
</dbReference>
<dbReference type="Gene3D" id="3.30.460.30">
    <property type="entry name" value="Glutamyl-tRNA reductase, N-terminal domain"/>
    <property type="match status" value="1"/>
</dbReference>
<dbReference type="SUPFAM" id="SSF69742">
    <property type="entry name" value="Glutamyl tRNA-reductase catalytic, N-terminal domain"/>
    <property type="match status" value="1"/>
</dbReference>
<dbReference type="RefSeq" id="WP_055449130.1">
    <property type="nucleotide sequence ID" value="NZ_CYHF01000001.1"/>
</dbReference>
<dbReference type="PANTHER" id="PTHR43013">
    <property type="entry name" value="GLUTAMYL-TRNA REDUCTASE"/>
    <property type="match status" value="1"/>
</dbReference>
<dbReference type="HAMAP" id="MF_00087">
    <property type="entry name" value="Glu_tRNA_reductase"/>
    <property type="match status" value="1"/>
</dbReference>
<dbReference type="InterPro" id="IPR015895">
    <property type="entry name" value="4pyrrol_synth_GluRdtase_N"/>
</dbReference>
<feature type="binding site" evidence="9 11">
    <location>
        <position position="124"/>
    </location>
    <ligand>
        <name>substrate</name>
    </ligand>
</feature>
<dbReference type="InterPro" id="IPR018214">
    <property type="entry name" value="GluRdtase_CS"/>
</dbReference>
<dbReference type="InterPro" id="IPR006151">
    <property type="entry name" value="Shikm_DH/Glu-tRNA_Rdtase"/>
</dbReference>
<dbReference type="InterPro" id="IPR000343">
    <property type="entry name" value="4pyrrol_synth_GluRdtase"/>
</dbReference>
<feature type="domain" description="Glutamyl-tRNA reductase N-terminal" evidence="17">
    <location>
        <begin position="6"/>
        <end position="160"/>
    </location>
</feature>
<evidence type="ECO:0000259" key="16">
    <source>
        <dbReference type="Pfam" id="PF01488"/>
    </source>
</evidence>
<evidence type="ECO:0000256" key="5">
    <source>
        <dbReference type="ARBA" id="ARBA00023002"/>
    </source>
</evidence>
<dbReference type="Proteomes" id="UP000183649">
    <property type="component" value="Unassembled WGS sequence"/>
</dbReference>
<comment type="subunit">
    <text evidence="9">Homodimer.</text>
</comment>
<evidence type="ECO:0000256" key="14">
    <source>
        <dbReference type="RuleBase" id="RU000584"/>
    </source>
</evidence>
<accession>A0A0K6HQE3</accession>
<reference evidence="19" key="1">
    <citation type="submission" date="2015-08" db="EMBL/GenBank/DDBJ databases">
        <authorList>
            <person name="Varghese N."/>
        </authorList>
    </citation>
    <scope>NUCLEOTIDE SEQUENCE [LARGE SCALE GENOMIC DNA]</scope>
    <source>
        <strain evidence="19">DSM 18181</strain>
    </source>
</reference>
<dbReference type="GO" id="GO:0050661">
    <property type="term" value="F:NADP binding"/>
    <property type="evidence" value="ECO:0007669"/>
    <property type="project" value="InterPro"/>
</dbReference>
<evidence type="ECO:0000256" key="4">
    <source>
        <dbReference type="ARBA" id="ARBA00022857"/>
    </source>
</evidence>
<keyword evidence="5 9" id="KW-0560">Oxidoreductase</keyword>
<keyword evidence="6 9" id="KW-0627">Porphyrin biosynthesis</keyword>
<feature type="binding site" evidence="9 11">
    <location>
        <position position="113"/>
    </location>
    <ligand>
        <name>substrate</name>
    </ligand>
</feature>
<comment type="pathway">
    <text evidence="1 9 14">Porphyrin-containing compound metabolism; protoporphyrin-IX biosynthesis; 5-aminolevulinate from L-glutamyl-tRNA(Glu): step 1/2.</text>
</comment>
<dbReference type="Pfam" id="PF01488">
    <property type="entry name" value="Shikimate_DH"/>
    <property type="match status" value="1"/>
</dbReference>
<evidence type="ECO:0000313" key="18">
    <source>
        <dbReference type="EMBL" id="CUA93262.1"/>
    </source>
</evidence>
<evidence type="ECO:0000259" key="15">
    <source>
        <dbReference type="Pfam" id="PF00745"/>
    </source>
</evidence>
<dbReference type="InterPro" id="IPR036453">
    <property type="entry name" value="GluRdtase_dimer_dom_sf"/>
</dbReference>
<evidence type="ECO:0000256" key="11">
    <source>
        <dbReference type="PIRSR" id="PIRSR000445-2"/>
    </source>
</evidence>
<dbReference type="FunFam" id="3.40.50.720:FF:000031">
    <property type="entry name" value="Glutamyl-tRNA reductase"/>
    <property type="match status" value="1"/>
</dbReference>
<evidence type="ECO:0000256" key="3">
    <source>
        <dbReference type="ARBA" id="ARBA00012970"/>
    </source>
</evidence>
<comment type="domain">
    <text evidence="9">Possesses an unusual extended V-shaped dimeric structure with each monomer consisting of three distinct domains arranged along a curved 'spinal' alpha-helix. The N-terminal catalytic domain specifically recognizes the glutamate moiety of the substrate. The second domain is the NADPH-binding domain, and the third C-terminal domain is responsible for dimerization.</text>
</comment>
<feature type="binding site" evidence="9 12">
    <location>
        <begin position="193"/>
        <end position="198"/>
    </location>
    <ligand>
        <name>NADP(+)</name>
        <dbReference type="ChEBI" id="CHEBI:58349"/>
    </ligand>
</feature>
<feature type="site" description="Important for activity" evidence="9 13">
    <location>
        <position position="103"/>
    </location>
</feature>
<comment type="function">
    <text evidence="9">Catalyzes the NADPH-dependent reduction of glutamyl-tRNA(Glu) to glutamate 1-semialdehyde (GSA).</text>
</comment>
<dbReference type="CDD" id="cd05213">
    <property type="entry name" value="NAD_bind_Glutamyl_tRNA_reduct"/>
    <property type="match status" value="1"/>
</dbReference>
<dbReference type="PANTHER" id="PTHR43013:SF1">
    <property type="entry name" value="GLUTAMYL-TRNA REDUCTASE"/>
    <property type="match status" value="1"/>
</dbReference>
<dbReference type="AlphaFoldDB" id="A0A0K6HQE3"/>